<sequence>MTKEQCCSTADYINREVRSLETKINKERERNNQPILKVITTTDSWNPTQMRLANLEEMPVKVAIIDNGVLSVSPRAEEHWDSPNHTFRFDSPMNGGTGRGSNTKQRYQDSNGLNDDARSKFRKEAENHKTLWSRIKGGQLDNSRVSPWLFASNPHGTQMANLICAIDPWCDLYVAKVTEGRAGIMPLRVTRLTLGLFYSGIVLLCSTHDEGMNVSEAYPASFRDTITITACDDYGKVLRPANETSFQYKVQGQSVAAGVIPFLDSDDYISGSSVATAITAGLGSLILSCDRIAQRHPRSEQDTDGAQIIKNHLNEMLAKPSKDYILLEKFAGIDTKIQDGRDIYASEIIEKYFGDPKFKRRNS</sequence>
<feature type="region of interest" description="Disordered" evidence="1">
    <location>
        <begin position="82"/>
        <end position="116"/>
    </location>
</feature>
<dbReference type="InParanoid" id="G9NBC9"/>
<dbReference type="GeneID" id="25789925"/>
<dbReference type="EMBL" id="ABDF02000091">
    <property type="protein sequence ID" value="EHK16135.1"/>
    <property type="molecule type" value="Genomic_DNA"/>
</dbReference>
<evidence type="ECO:0000313" key="2">
    <source>
        <dbReference type="EMBL" id="EHK16135.1"/>
    </source>
</evidence>
<keyword evidence="3" id="KW-1185">Reference proteome</keyword>
<dbReference type="RefSeq" id="XP_013950332.1">
    <property type="nucleotide sequence ID" value="XM_014094857.1"/>
</dbReference>
<dbReference type="AlphaFoldDB" id="G9NBC9"/>
<evidence type="ECO:0008006" key="4">
    <source>
        <dbReference type="Google" id="ProtNLM"/>
    </source>
</evidence>
<dbReference type="OrthoDB" id="4899602at2759"/>
<dbReference type="HOGENOM" id="CLU_065189_0_0_1"/>
<feature type="compositionally biased region" description="Polar residues" evidence="1">
    <location>
        <begin position="100"/>
        <end position="113"/>
    </location>
</feature>
<evidence type="ECO:0000313" key="3">
    <source>
        <dbReference type="Proteomes" id="UP000007115"/>
    </source>
</evidence>
<dbReference type="SUPFAM" id="SSF52743">
    <property type="entry name" value="Subtilisin-like"/>
    <property type="match status" value="1"/>
</dbReference>
<dbReference type="InterPro" id="IPR036852">
    <property type="entry name" value="Peptidase_S8/S53_dom_sf"/>
</dbReference>
<accession>G9NBC9</accession>
<proteinExistence type="predicted"/>
<dbReference type="STRING" id="413071.G9NBC9"/>
<comment type="caution">
    <text evidence="2">The sequence shown here is derived from an EMBL/GenBank/DDBJ whole genome shotgun (WGS) entry which is preliminary data.</text>
</comment>
<dbReference type="GO" id="GO:0006508">
    <property type="term" value="P:proteolysis"/>
    <property type="evidence" value="ECO:0007669"/>
    <property type="project" value="InterPro"/>
</dbReference>
<dbReference type="Proteomes" id="UP000007115">
    <property type="component" value="Unassembled WGS sequence"/>
</dbReference>
<protein>
    <recommendedName>
        <fullName evidence="4">Peptidase S8/S53 domain-containing protein</fullName>
    </recommendedName>
</protein>
<gene>
    <name evidence="2" type="ORF">TRIVIDRAFT_195992</name>
</gene>
<dbReference type="eggNOG" id="ENOG502QV1T">
    <property type="taxonomic scope" value="Eukaryota"/>
</dbReference>
<dbReference type="Gene3D" id="3.40.50.200">
    <property type="entry name" value="Peptidase S8/S53 domain"/>
    <property type="match status" value="1"/>
</dbReference>
<reference evidence="2 3" key="1">
    <citation type="journal article" date="2011" name="Genome Biol.">
        <title>Comparative genome sequence analysis underscores mycoparasitism as the ancestral life style of Trichoderma.</title>
        <authorList>
            <person name="Kubicek C.P."/>
            <person name="Herrera-Estrella A."/>
            <person name="Seidl-Seiboth V."/>
            <person name="Martinez D.A."/>
            <person name="Druzhinina I.S."/>
            <person name="Thon M."/>
            <person name="Zeilinger S."/>
            <person name="Casas-Flores S."/>
            <person name="Horwitz B.A."/>
            <person name="Mukherjee P.K."/>
            <person name="Mukherjee M."/>
            <person name="Kredics L."/>
            <person name="Alcaraz L.D."/>
            <person name="Aerts A."/>
            <person name="Antal Z."/>
            <person name="Atanasova L."/>
            <person name="Cervantes-Badillo M.G."/>
            <person name="Challacombe J."/>
            <person name="Chertkov O."/>
            <person name="McCluskey K."/>
            <person name="Coulpier F."/>
            <person name="Deshpande N."/>
            <person name="von Doehren H."/>
            <person name="Ebbole D.J."/>
            <person name="Esquivel-Naranjo E.U."/>
            <person name="Fekete E."/>
            <person name="Flipphi M."/>
            <person name="Glaser F."/>
            <person name="Gomez-Rodriguez E.Y."/>
            <person name="Gruber S."/>
            <person name="Han C."/>
            <person name="Henrissat B."/>
            <person name="Hermosa R."/>
            <person name="Hernandez-Onate M."/>
            <person name="Karaffa L."/>
            <person name="Kosti I."/>
            <person name="Le Crom S."/>
            <person name="Lindquist E."/>
            <person name="Lucas S."/>
            <person name="Luebeck M."/>
            <person name="Luebeck P.S."/>
            <person name="Margeot A."/>
            <person name="Metz B."/>
            <person name="Misra M."/>
            <person name="Nevalainen H."/>
            <person name="Omann M."/>
            <person name="Packer N."/>
            <person name="Perrone G."/>
            <person name="Uresti-Rivera E.E."/>
            <person name="Salamov A."/>
            <person name="Schmoll M."/>
            <person name="Seiboth B."/>
            <person name="Shapiro H."/>
            <person name="Sukno S."/>
            <person name="Tamayo-Ramos J.A."/>
            <person name="Tisch D."/>
            <person name="Wiest A."/>
            <person name="Wilkinson H.H."/>
            <person name="Zhang M."/>
            <person name="Coutinho P.M."/>
            <person name="Kenerley C.M."/>
            <person name="Monte E."/>
            <person name="Baker S.E."/>
            <person name="Grigoriev I.V."/>
        </authorList>
    </citation>
    <scope>NUCLEOTIDE SEQUENCE [LARGE SCALE GENOMIC DNA]</scope>
    <source>
        <strain evidence="3">Gv29-8 / FGSC 10586</strain>
    </source>
</reference>
<dbReference type="VEuPathDB" id="FungiDB:TRIVIDRAFT_195992"/>
<evidence type="ECO:0000256" key="1">
    <source>
        <dbReference type="SAM" id="MobiDB-lite"/>
    </source>
</evidence>
<name>G9NBC9_HYPVG</name>
<dbReference type="GO" id="GO:0004252">
    <property type="term" value="F:serine-type endopeptidase activity"/>
    <property type="evidence" value="ECO:0007669"/>
    <property type="project" value="InterPro"/>
</dbReference>
<organism evidence="2 3">
    <name type="scientific">Hypocrea virens (strain Gv29-8 / FGSC 10586)</name>
    <name type="common">Gliocladium virens</name>
    <name type="synonym">Trichoderma virens</name>
    <dbReference type="NCBI Taxonomy" id="413071"/>
    <lineage>
        <taxon>Eukaryota</taxon>
        <taxon>Fungi</taxon>
        <taxon>Dikarya</taxon>
        <taxon>Ascomycota</taxon>
        <taxon>Pezizomycotina</taxon>
        <taxon>Sordariomycetes</taxon>
        <taxon>Hypocreomycetidae</taxon>
        <taxon>Hypocreales</taxon>
        <taxon>Hypocreaceae</taxon>
        <taxon>Trichoderma</taxon>
    </lineage>
</organism>